<keyword evidence="1" id="KW-0472">Membrane</keyword>
<protein>
    <submittedName>
        <fullName evidence="2">Uncharacterized protein</fullName>
    </submittedName>
</protein>
<evidence type="ECO:0000313" key="2">
    <source>
        <dbReference type="EMBL" id="QKE93670.1"/>
    </source>
</evidence>
<feature type="transmembrane region" description="Helical" evidence="1">
    <location>
        <begin position="13"/>
        <end position="34"/>
    </location>
</feature>
<evidence type="ECO:0000256" key="1">
    <source>
        <dbReference type="SAM" id="Phobius"/>
    </source>
</evidence>
<proteinExistence type="predicted"/>
<keyword evidence="1" id="KW-1133">Transmembrane helix</keyword>
<organism evidence="2 3">
    <name type="scientific">Lichenicola cladoniae</name>
    <dbReference type="NCBI Taxonomy" id="1484109"/>
    <lineage>
        <taxon>Bacteria</taxon>
        <taxon>Pseudomonadati</taxon>
        <taxon>Pseudomonadota</taxon>
        <taxon>Alphaproteobacteria</taxon>
        <taxon>Acetobacterales</taxon>
        <taxon>Acetobacteraceae</taxon>
        <taxon>Lichenicola</taxon>
    </lineage>
</organism>
<reference evidence="2 3" key="1">
    <citation type="journal article" date="2014" name="World J. Microbiol. Biotechnol.">
        <title>Biodiversity and physiological characteristics of Antarctic and Arctic lichens-associated bacteria.</title>
        <authorList>
            <person name="Lee Y.M."/>
            <person name="Kim E.H."/>
            <person name="Lee H.K."/>
            <person name="Hong S.G."/>
        </authorList>
    </citation>
    <scope>NUCLEOTIDE SEQUENCE [LARGE SCALE GENOMIC DNA]</scope>
    <source>
        <strain evidence="2 3">PAMC 26569</strain>
        <plasmid evidence="2">unnamed4</plasmid>
    </source>
</reference>
<dbReference type="EMBL" id="CP053711">
    <property type="protein sequence ID" value="QKE93670.1"/>
    <property type="molecule type" value="Genomic_DNA"/>
</dbReference>
<keyword evidence="1" id="KW-0812">Transmembrane</keyword>
<keyword evidence="2" id="KW-0614">Plasmid</keyword>
<dbReference type="RefSeq" id="WP_171836890.1">
    <property type="nucleotide sequence ID" value="NZ_CP053711.1"/>
</dbReference>
<geneLocation type="plasmid" evidence="2 3">
    <name>unnamed4</name>
</geneLocation>
<dbReference type="Proteomes" id="UP000500767">
    <property type="component" value="Plasmid unnamed4"/>
</dbReference>
<name>A0A6M8HZ91_9PROT</name>
<evidence type="ECO:0000313" key="3">
    <source>
        <dbReference type="Proteomes" id="UP000500767"/>
    </source>
</evidence>
<dbReference type="AlphaFoldDB" id="A0A6M8HZ91"/>
<sequence length="68" mass="7754">MQRDIDVLGQRQWLNHAIAEATLALLGLFLLIMLRRTGCLPTGEQRPEQRLGIQTAIILQQYACSHRL</sequence>
<keyword evidence="3" id="KW-1185">Reference proteome</keyword>
<gene>
    <name evidence="2" type="ORF">HN018_26365</name>
</gene>
<dbReference type="KEGG" id="lck:HN018_26365"/>
<accession>A0A6M8HZ91</accession>